<dbReference type="EMBL" id="JACHEO010000002">
    <property type="protein sequence ID" value="MBB5346993.1"/>
    <property type="molecule type" value="Genomic_DNA"/>
</dbReference>
<accession>A0A840UQT0</accession>
<name>A0A840UQT0_9BACT</name>
<dbReference type="PANTHER" id="PTHR36174:SF1">
    <property type="entry name" value="LIPID II:GLYCINE GLYCYLTRANSFERASE"/>
    <property type="match status" value="1"/>
</dbReference>
<evidence type="ECO:0000313" key="8">
    <source>
        <dbReference type="EMBL" id="MBB5346993.1"/>
    </source>
</evidence>
<dbReference type="SUPFAM" id="SSF55729">
    <property type="entry name" value="Acyl-CoA N-acyltransferases (Nat)"/>
    <property type="match status" value="2"/>
</dbReference>
<dbReference type="GO" id="GO:0071555">
    <property type="term" value="P:cell wall organization"/>
    <property type="evidence" value="ECO:0007669"/>
    <property type="project" value="UniProtKB-KW"/>
</dbReference>
<dbReference type="PANTHER" id="PTHR36174">
    <property type="entry name" value="LIPID II:GLYCINE GLYCYLTRANSFERASE"/>
    <property type="match status" value="1"/>
</dbReference>
<dbReference type="InterPro" id="IPR050644">
    <property type="entry name" value="PG_Glycine_Bridge_Synth"/>
</dbReference>
<gene>
    <name evidence="8" type="ORF">HNQ81_000703</name>
</gene>
<keyword evidence="2" id="KW-0808">Transferase</keyword>
<keyword evidence="5" id="KW-0012">Acyltransferase</keyword>
<dbReference type="PROSITE" id="PS51191">
    <property type="entry name" value="FEMABX"/>
    <property type="match status" value="1"/>
</dbReference>
<evidence type="ECO:0000256" key="3">
    <source>
        <dbReference type="ARBA" id="ARBA00022960"/>
    </source>
</evidence>
<evidence type="ECO:0000256" key="5">
    <source>
        <dbReference type="ARBA" id="ARBA00023315"/>
    </source>
</evidence>
<evidence type="ECO:0000256" key="6">
    <source>
        <dbReference type="ARBA" id="ARBA00023316"/>
    </source>
</evidence>
<dbReference type="GO" id="GO:0008360">
    <property type="term" value="P:regulation of cell shape"/>
    <property type="evidence" value="ECO:0007669"/>
    <property type="project" value="UniProtKB-KW"/>
</dbReference>
<dbReference type="Pfam" id="PF13480">
    <property type="entry name" value="Acetyltransf_6"/>
    <property type="match status" value="1"/>
</dbReference>
<dbReference type="NCBIfam" id="TIGR03019">
    <property type="entry name" value="pepcterm_femAB"/>
    <property type="match status" value="1"/>
</dbReference>
<organism evidence="8 9">
    <name type="scientific">Desulfoprunum benzoelyticum</name>
    <dbReference type="NCBI Taxonomy" id="1506996"/>
    <lineage>
        <taxon>Bacteria</taxon>
        <taxon>Pseudomonadati</taxon>
        <taxon>Thermodesulfobacteriota</taxon>
        <taxon>Desulfobulbia</taxon>
        <taxon>Desulfobulbales</taxon>
        <taxon>Desulfobulbaceae</taxon>
        <taxon>Desulfoprunum</taxon>
    </lineage>
</organism>
<dbReference type="GO" id="GO:0016755">
    <property type="term" value="F:aminoacyltransferase activity"/>
    <property type="evidence" value="ECO:0007669"/>
    <property type="project" value="InterPro"/>
</dbReference>
<evidence type="ECO:0000256" key="4">
    <source>
        <dbReference type="ARBA" id="ARBA00022984"/>
    </source>
</evidence>
<proteinExistence type="inferred from homology"/>
<dbReference type="InterPro" id="IPR017469">
    <property type="entry name" value="PEP-CTERM_FemAB-rel"/>
</dbReference>
<dbReference type="Proteomes" id="UP000539642">
    <property type="component" value="Unassembled WGS sequence"/>
</dbReference>
<dbReference type="RefSeq" id="WP_183348350.1">
    <property type="nucleotide sequence ID" value="NZ_JACHEO010000002.1"/>
</dbReference>
<protein>
    <submittedName>
        <fullName evidence="8">FemAB-related protein (PEP-CTERM system-associated)</fullName>
    </submittedName>
</protein>
<keyword evidence="9" id="KW-1185">Reference proteome</keyword>
<evidence type="ECO:0000256" key="2">
    <source>
        <dbReference type="ARBA" id="ARBA00022679"/>
    </source>
</evidence>
<dbReference type="Gene3D" id="3.40.630.30">
    <property type="match status" value="1"/>
</dbReference>
<feature type="domain" description="BioF2-like acetyltransferase" evidence="7">
    <location>
        <begin position="132"/>
        <end position="256"/>
    </location>
</feature>
<dbReference type="InterPro" id="IPR038740">
    <property type="entry name" value="BioF2-like_GNAT_dom"/>
</dbReference>
<dbReference type="InterPro" id="IPR016181">
    <property type="entry name" value="Acyl_CoA_acyltransferase"/>
</dbReference>
<dbReference type="AlphaFoldDB" id="A0A840UQT0"/>
<sequence>MLAHPAGTAYQLFAWGKAVEQAYGFRRVYLLAEDSGKVCGVFPLIDFRVPLLRKRLISLPYCDAGGILADSDAVAHALLDEALVSAREKGSDCLIRSVCPLSFAGNNQTEKVRMVLELPESSERLLAGLKSKLRSQIKKPVRDGLTVSMGTGELVPGFYQIFAENMRDLGSPVHSRRWIEAIVEMYGERIRVALVHTPDGTPAAAGILLLHSTTVTIPWASSLRRFNRLNPNMLLYWTFLAFAADNGFKRFDFGRSTPGEGTWLFKQQWGAVPQRLFWYEPKAAGEESSPIKEMEPTGPSKNRQLAAALWSRLPEAGANWLGPRIRKYISL</sequence>
<evidence type="ECO:0000259" key="7">
    <source>
        <dbReference type="Pfam" id="PF13480"/>
    </source>
</evidence>
<comment type="caution">
    <text evidence="8">The sequence shown here is derived from an EMBL/GenBank/DDBJ whole genome shotgun (WGS) entry which is preliminary data.</text>
</comment>
<dbReference type="GO" id="GO:0009252">
    <property type="term" value="P:peptidoglycan biosynthetic process"/>
    <property type="evidence" value="ECO:0007669"/>
    <property type="project" value="UniProtKB-KW"/>
</dbReference>
<keyword evidence="3" id="KW-0133">Cell shape</keyword>
<keyword evidence="6" id="KW-0961">Cell wall biogenesis/degradation</keyword>
<keyword evidence="4" id="KW-0573">Peptidoglycan synthesis</keyword>
<evidence type="ECO:0000256" key="1">
    <source>
        <dbReference type="ARBA" id="ARBA00009943"/>
    </source>
</evidence>
<comment type="similarity">
    <text evidence="1">Belongs to the FemABX family.</text>
</comment>
<dbReference type="InterPro" id="IPR003447">
    <property type="entry name" value="FEMABX"/>
</dbReference>
<reference evidence="8 9" key="1">
    <citation type="submission" date="2020-08" db="EMBL/GenBank/DDBJ databases">
        <title>Genomic Encyclopedia of Type Strains, Phase IV (KMG-IV): sequencing the most valuable type-strain genomes for metagenomic binning, comparative biology and taxonomic classification.</title>
        <authorList>
            <person name="Goeker M."/>
        </authorList>
    </citation>
    <scope>NUCLEOTIDE SEQUENCE [LARGE SCALE GENOMIC DNA]</scope>
    <source>
        <strain evidence="8 9">DSM 28570</strain>
    </source>
</reference>
<evidence type="ECO:0000313" key="9">
    <source>
        <dbReference type="Proteomes" id="UP000539642"/>
    </source>
</evidence>